<reference evidence="1 2" key="2">
    <citation type="journal article" date="2013" name="Genome Announc.">
        <title>Draft Genome Sequence of Methylobacterium mesophilicum Strain SR1.6/6, Isolated from Citrus sinensis.</title>
        <authorList>
            <person name="Marinho Almeida D."/>
            <person name="Dini-Andreote F."/>
            <person name="Camargo Neves A.A."/>
            <person name="Juca Ramos R.T."/>
            <person name="Andreote F.D."/>
            <person name="Carneiro A.R."/>
            <person name="Oliveira de Souza Lima A."/>
            <person name="Caracciolo Gomes de Sa P.H."/>
            <person name="Ribeiro Barbosa M.S."/>
            <person name="Araujo W.L."/>
            <person name="Silva A."/>
        </authorList>
    </citation>
    <scope>NUCLEOTIDE SEQUENCE [LARGE SCALE GENOMIC DNA]</scope>
    <source>
        <strain evidence="1 2">SR1.6/6</strain>
    </source>
</reference>
<dbReference type="Gene3D" id="3.30.460.10">
    <property type="entry name" value="Beta Polymerase, domain 2"/>
    <property type="match status" value="1"/>
</dbReference>
<proteinExistence type="predicted"/>
<protein>
    <submittedName>
        <fullName evidence="1">Nucleotidyltransferase</fullName>
    </submittedName>
</protein>
<keyword evidence="1" id="KW-0808">Transferase</keyword>
<dbReference type="EMBL" id="CP043538">
    <property type="protein sequence ID" value="QGY03627.1"/>
    <property type="molecule type" value="Genomic_DNA"/>
</dbReference>
<evidence type="ECO:0000313" key="1">
    <source>
        <dbReference type="EMBL" id="QGY03627.1"/>
    </source>
</evidence>
<reference evidence="1 2" key="1">
    <citation type="journal article" date="2012" name="Genet. Mol. Biol.">
        <title>Analysis of 16S rRNA and mxaF genes revealing insights into Methylobacterium niche-specific plant association.</title>
        <authorList>
            <person name="Dourado M.N."/>
            <person name="Andreote F.D."/>
            <person name="Dini-Andreote F."/>
            <person name="Conti R."/>
            <person name="Araujo J.M."/>
            <person name="Araujo W.L."/>
        </authorList>
    </citation>
    <scope>NUCLEOTIDE SEQUENCE [LARGE SCALE GENOMIC DNA]</scope>
    <source>
        <strain evidence="1 2">SR1.6/6</strain>
    </source>
</reference>
<organism evidence="1 2">
    <name type="scientific">Methylobacterium mesophilicum SR1.6/6</name>
    <dbReference type="NCBI Taxonomy" id="908290"/>
    <lineage>
        <taxon>Bacteria</taxon>
        <taxon>Pseudomonadati</taxon>
        <taxon>Pseudomonadota</taxon>
        <taxon>Alphaproteobacteria</taxon>
        <taxon>Hyphomicrobiales</taxon>
        <taxon>Methylobacteriaceae</taxon>
        <taxon>Methylobacterium</taxon>
    </lineage>
</organism>
<accession>A0A6B9FMJ7</accession>
<dbReference type="Proteomes" id="UP000012488">
    <property type="component" value="Chromosome"/>
</dbReference>
<dbReference type="InterPro" id="IPR043519">
    <property type="entry name" value="NT_sf"/>
</dbReference>
<name>A0A6B9FMJ7_9HYPH</name>
<dbReference type="RefSeq" id="WP_158168998.1">
    <property type="nucleotide sequence ID" value="NZ_CP043538.1"/>
</dbReference>
<gene>
    <name evidence="1" type="ORF">MMSR116_18325</name>
</gene>
<dbReference type="GO" id="GO:0016740">
    <property type="term" value="F:transferase activity"/>
    <property type="evidence" value="ECO:0007669"/>
    <property type="project" value="UniProtKB-KW"/>
</dbReference>
<dbReference type="AlphaFoldDB" id="A0A6B9FMJ7"/>
<dbReference type="KEGG" id="mmes:MMSR116_18325"/>
<sequence length="257" mass="29006">MSADTYLQNILIREAVDIGLYSPVRSLRGALTPILQEWGGQYLMGIAPSGSFAKGTANRSGTDIDLFLSLAQSTPHTLKEIYEKLFAHMERAGFNPKRQNVSIGIRANIAGVSYDVDLVPGRRQDWISQDHSLFRRRADTWTKTNVDKHIQHVSASYRTQEMRVLKLWRNQKQLDFTSFYLEMTVIAALYGAPYTTLANNVWKVFGYLTTKFESARVIDPANTNNILSDELSAEEKRKIKMAAGRALAASDWNQIVT</sequence>
<dbReference type="SUPFAM" id="SSF81301">
    <property type="entry name" value="Nucleotidyltransferase"/>
    <property type="match status" value="1"/>
</dbReference>
<evidence type="ECO:0000313" key="2">
    <source>
        <dbReference type="Proteomes" id="UP000012488"/>
    </source>
</evidence>
<dbReference type="OrthoDB" id="1550485at2"/>